<protein>
    <submittedName>
        <fullName evidence="1">Uncharacterized protein</fullName>
    </submittedName>
</protein>
<dbReference type="InterPro" id="IPR032062">
    <property type="entry name" value="DUF4803"/>
</dbReference>
<comment type="caution">
    <text evidence="1">The sequence shown here is derived from an EMBL/GenBank/DDBJ whole genome shotgun (WGS) entry which is preliminary data.</text>
</comment>
<evidence type="ECO:0000313" key="2">
    <source>
        <dbReference type="Proteomes" id="UP000789390"/>
    </source>
</evidence>
<organism evidence="1 2">
    <name type="scientific">Daphnia galeata</name>
    <dbReference type="NCBI Taxonomy" id="27404"/>
    <lineage>
        <taxon>Eukaryota</taxon>
        <taxon>Metazoa</taxon>
        <taxon>Ecdysozoa</taxon>
        <taxon>Arthropoda</taxon>
        <taxon>Crustacea</taxon>
        <taxon>Branchiopoda</taxon>
        <taxon>Diplostraca</taxon>
        <taxon>Cladocera</taxon>
        <taxon>Anomopoda</taxon>
        <taxon>Daphniidae</taxon>
        <taxon>Daphnia</taxon>
    </lineage>
</organism>
<reference evidence="1" key="1">
    <citation type="submission" date="2021-11" db="EMBL/GenBank/DDBJ databases">
        <authorList>
            <person name="Schell T."/>
        </authorList>
    </citation>
    <scope>NUCLEOTIDE SEQUENCE</scope>
    <source>
        <strain evidence="1">M5</strain>
    </source>
</reference>
<proteinExistence type="predicted"/>
<dbReference type="EMBL" id="CAKKLH010000246">
    <property type="protein sequence ID" value="CAH0106944.1"/>
    <property type="molecule type" value="Genomic_DNA"/>
</dbReference>
<dbReference type="Pfam" id="PF16061">
    <property type="entry name" value="DUF4803"/>
    <property type="match status" value="1"/>
</dbReference>
<dbReference type="OrthoDB" id="6366357at2759"/>
<dbReference type="AlphaFoldDB" id="A0A8J2RXM3"/>
<evidence type="ECO:0000313" key="1">
    <source>
        <dbReference type="EMBL" id="CAH0106944.1"/>
    </source>
</evidence>
<keyword evidence="2" id="KW-1185">Reference proteome</keyword>
<name>A0A8J2RXM3_9CRUS</name>
<gene>
    <name evidence="1" type="ORF">DGAL_LOCUS10114</name>
</gene>
<sequence length="402" mass="45345">MDEDYMESENNSSDICKGGVLETLQTALIQANDNFICSLPKSTHQLAYDLYALLTLTDAKGYAMMQFSWMILRLYGRGNNANETEQARIDFEKRMTEKAAAAQKIENETYIQFNELLQGYVVNEVDLNQDNTCKDSCSAYTNTQEKGCFGNQFCAHSRRCSSGRIYNCGFVEADSNICINNEPGRRYDWIQYKSGRVFGGQKSECKRTSQQELQSRFMVALGLLALFLLYPEGTRHHWIAFPKLGGHLNLEAQASPIDFTTGTIDNERAIWVSNDNTPASEIKPRTKLSLLSPDVSTRSRIPSVPDSTSDQFIEFQVSSLEKDVSQNTVPFIEATPVFSQPPTWLTGIGIYHKGQPGYGGYVAFPHRYSQLFILHDVAIKKNSIIPPKKALLIKRLNIPFNF</sequence>
<dbReference type="PANTHER" id="PTHR47890">
    <property type="entry name" value="LD24308P"/>
    <property type="match status" value="1"/>
</dbReference>
<dbReference type="PANTHER" id="PTHR47890:SF1">
    <property type="entry name" value="LD24308P"/>
    <property type="match status" value="1"/>
</dbReference>
<dbReference type="Proteomes" id="UP000789390">
    <property type="component" value="Unassembled WGS sequence"/>
</dbReference>
<accession>A0A8J2RXM3</accession>